<reference evidence="1" key="1">
    <citation type="submission" date="2009-09" db="EMBL/GenBank/DDBJ databases">
        <authorList>
            <person name="Weinstock G."/>
            <person name="Sodergren E."/>
            <person name="Clifton S."/>
            <person name="Fulton L."/>
            <person name="Fulton B."/>
            <person name="Courtney L."/>
            <person name="Fronick C."/>
            <person name="Harrison M."/>
            <person name="Strong C."/>
            <person name="Farmer C."/>
            <person name="Delahaunty K."/>
            <person name="Markovic C."/>
            <person name="Hall O."/>
            <person name="Minx P."/>
            <person name="Tomlinson C."/>
            <person name="Mitreva M."/>
            <person name="Nelson J."/>
            <person name="Hou S."/>
            <person name="Wollam A."/>
            <person name="Pepin K.H."/>
            <person name="Johnson M."/>
            <person name="Bhonagiri V."/>
            <person name="Nash W.E."/>
            <person name="Warren W."/>
            <person name="Chinwalla A."/>
            <person name="Mardis E.R."/>
            <person name="Wilson R.K."/>
        </authorList>
    </citation>
    <scope>NUCLEOTIDE SEQUENCE [LARGE SCALE GENOMIC DNA]</scope>
    <source>
        <strain evidence="1">DSM 15470</strain>
    </source>
</reference>
<evidence type="ECO:0000313" key="2">
    <source>
        <dbReference type="Proteomes" id="UP000004736"/>
    </source>
</evidence>
<name>C9LPV7_9FIRM</name>
<sequence>MFVYFMAFRISWKTQLIISELSMSLQRQPIIHIQIWDVAAMATCPCPTRPVSAFCAMISEMIRELMRIRKEVRRRNAGWTRLS</sequence>
<keyword evidence="2" id="KW-1185">Reference proteome</keyword>
<comment type="caution">
    <text evidence="1">The sequence shown here is derived from an EMBL/GenBank/DDBJ whole genome shotgun (WGS) entry which is preliminary data.</text>
</comment>
<organism evidence="1 2">
    <name type="scientific">Dialister invisus DSM 15470</name>
    <dbReference type="NCBI Taxonomy" id="592028"/>
    <lineage>
        <taxon>Bacteria</taxon>
        <taxon>Bacillati</taxon>
        <taxon>Bacillota</taxon>
        <taxon>Negativicutes</taxon>
        <taxon>Veillonellales</taxon>
        <taxon>Veillonellaceae</taxon>
        <taxon>Dialister</taxon>
    </lineage>
</organism>
<dbReference type="Proteomes" id="UP000004736">
    <property type="component" value="Unassembled WGS sequence"/>
</dbReference>
<protein>
    <submittedName>
        <fullName evidence="1">Uncharacterized protein</fullName>
    </submittedName>
</protein>
<dbReference type="HOGENOM" id="CLU_2537161_0_0_9"/>
<dbReference type="AlphaFoldDB" id="C9LPV7"/>
<evidence type="ECO:0000313" key="1">
    <source>
        <dbReference type="EMBL" id="EEW97593.1"/>
    </source>
</evidence>
<gene>
    <name evidence="1" type="ORF">GCWU000321_01587</name>
</gene>
<proteinExistence type="predicted"/>
<accession>C9LPV7</accession>
<dbReference type="STRING" id="592028.GCWU000321_01587"/>
<dbReference type="EMBL" id="ACIM02000001">
    <property type="protein sequence ID" value="EEW97593.1"/>
    <property type="molecule type" value="Genomic_DNA"/>
</dbReference>